<keyword evidence="4" id="KW-0460">Magnesium</keyword>
<comment type="subcellular location">
    <subcellularLocation>
        <location evidence="1">Membrane</location>
    </subcellularLocation>
</comment>
<keyword evidence="6 7" id="KW-0472">Membrane</keyword>
<dbReference type="SUPFAM" id="SSF81660">
    <property type="entry name" value="Metal cation-transporting ATPase, ATP-binding domain N"/>
    <property type="match status" value="1"/>
</dbReference>
<dbReference type="Pfam" id="PF13246">
    <property type="entry name" value="Cation_ATPase"/>
    <property type="match status" value="1"/>
</dbReference>
<dbReference type="InterPro" id="IPR023214">
    <property type="entry name" value="HAD_sf"/>
</dbReference>
<evidence type="ECO:0000256" key="7">
    <source>
        <dbReference type="SAM" id="Phobius"/>
    </source>
</evidence>
<evidence type="ECO:0000259" key="8">
    <source>
        <dbReference type="Pfam" id="PF00689"/>
    </source>
</evidence>
<dbReference type="GO" id="GO:0005388">
    <property type="term" value="F:P-type calcium transporter activity"/>
    <property type="evidence" value="ECO:0007669"/>
    <property type="project" value="TreeGrafter"/>
</dbReference>
<dbReference type="InterPro" id="IPR006068">
    <property type="entry name" value="ATPase_P-typ_cation-transptr_C"/>
</dbReference>
<evidence type="ECO:0000256" key="1">
    <source>
        <dbReference type="ARBA" id="ARBA00004370"/>
    </source>
</evidence>
<feature type="transmembrane region" description="Helical" evidence="7">
    <location>
        <begin position="340"/>
        <end position="370"/>
    </location>
</feature>
<gene>
    <name evidence="9" type="ORF">EJB05_33606</name>
</gene>
<sequence length="466" mass="51469">MGGEDMRMTCVVLGVFGFANHSKRHGAVTVDSARDVVLAHWNGAADAVLARCCRYVSADGEEHELGVEERRKFEKIISDMAEANLSSFALAFKQVKSQLSEIKRDLTLLCLVGLKASCRPVDKDAIEACGTAGVSIKMLTGCNTTTAEAVARECGIVSRDGIIEGRAFREMSPEQQLEIVDRIRVMSRSQRADRLLLLQRLNDMGHVVADISNGTKEGSTIISSNEVIQPDVIINNNFDTVVRASGWGRCVYTNIQKFIQFQLTFNIAAVVVNLVSAVTKGKVLLTSVQLLWVTLAIDTMGALALATDTPPLKELMRRPPVSRTAPLISNAMWRDITAQAVFQVAVLLAIAFGTGENAMIFNAFVLCQVFNEFNARQMEQKNIFGGLHRSWMFLAVVAVTLALHVLMVEMLAKFVGTQRLSWAQWGVCGVIAIMSWPIAWVVKFIPVPDKPFHEILPKFTFRFFSR</sequence>
<keyword evidence="5 7" id="KW-1133">Transmembrane helix</keyword>
<keyword evidence="2 7" id="KW-0812">Transmembrane</keyword>
<proteinExistence type="predicted"/>
<evidence type="ECO:0000256" key="6">
    <source>
        <dbReference type="ARBA" id="ARBA00023136"/>
    </source>
</evidence>
<feature type="transmembrane region" description="Helical" evidence="7">
    <location>
        <begin position="422"/>
        <end position="442"/>
    </location>
</feature>
<dbReference type="OrthoDB" id="3352408at2759"/>
<keyword evidence="3" id="KW-0479">Metal-binding</keyword>
<dbReference type="Gramene" id="TVU17563">
    <property type="protein sequence ID" value="TVU17563"/>
    <property type="gene ID" value="EJB05_33606"/>
</dbReference>
<reference evidence="9 10" key="1">
    <citation type="journal article" date="2019" name="Sci. Rep.">
        <title>A high-quality genome of Eragrostis curvula grass provides insights into Poaceae evolution and supports new strategies to enhance forage quality.</title>
        <authorList>
            <person name="Carballo J."/>
            <person name="Santos B.A.C.M."/>
            <person name="Zappacosta D."/>
            <person name="Garbus I."/>
            <person name="Selva J.P."/>
            <person name="Gallo C.A."/>
            <person name="Diaz A."/>
            <person name="Albertini E."/>
            <person name="Caccamo M."/>
            <person name="Echenique V."/>
        </authorList>
    </citation>
    <scope>NUCLEOTIDE SEQUENCE [LARGE SCALE GENOMIC DNA]</scope>
    <source>
        <strain evidence="10">cv. Victoria</strain>
        <tissue evidence="9">Leaf</tissue>
    </source>
</reference>
<dbReference type="AlphaFoldDB" id="A0A5J9U1I2"/>
<evidence type="ECO:0000313" key="9">
    <source>
        <dbReference type="EMBL" id="TVU17563.1"/>
    </source>
</evidence>
<dbReference type="PANTHER" id="PTHR24093:SF434">
    <property type="entry name" value="CALCIUM-TRANSPORTING ATPASE 13, PLASMA MEMBRANE-TYPE-RELATED"/>
    <property type="match status" value="1"/>
</dbReference>
<protein>
    <recommendedName>
        <fullName evidence="8">Cation-transporting P-type ATPase C-terminal domain-containing protein</fullName>
    </recommendedName>
</protein>
<organism evidence="9 10">
    <name type="scientific">Eragrostis curvula</name>
    <name type="common">weeping love grass</name>
    <dbReference type="NCBI Taxonomy" id="38414"/>
    <lineage>
        <taxon>Eukaryota</taxon>
        <taxon>Viridiplantae</taxon>
        <taxon>Streptophyta</taxon>
        <taxon>Embryophyta</taxon>
        <taxon>Tracheophyta</taxon>
        <taxon>Spermatophyta</taxon>
        <taxon>Magnoliopsida</taxon>
        <taxon>Liliopsida</taxon>
        <taxon>Poales</taxon>
        <taxon>Poaceae</taxon>
        <taxon>PACMAD clade</taxon>
        <taxon>Chloridoideae</taxon>
        <taxon>Eragrostideae</taxon>
        <taxon>Eragrostidinae</taxon>
        <taxon>Eragrostis</taxon>
    </lineage>
</organism>
<dbReference type="Gene3D" id="3.40.50.1000">
    <property type="entry name" value="HAD superfamily/HAD-like"/>
    <property type="match status" value="1"/>
</dbReference>
<feature type="non-terminal residue" evidence="9">
    <location>
        <position position="1"/>
    </location>
</feature>
<dbReference type="GO" id="GO:0000166">
    <property type="term" value="F:nucleotide binding"/>
    <property type="evidence" value="ECO:0007669"/>
    <property type="project" value="InterPro"/>
</dbReference>
<dbReference type="Gene3D" id="1.20.1110.10">
    <property type="entry name" value="Calcium-transporting ATPase, transmembrane domain"/>
    <property type="match status" value="2"/>
</dbReference>
<feature type="transmembrane region" description="Helical" evidence="7">
    <location>
        <begin position="258"/>
        <end position="278"/>
    </location>
</feature>
<dbReference type="SUPFAM" id="SSF81665">
    <property type="entry name" value="Calcium ATPase, transmembrane domain M"/>
    <property type="match status" value="1"/>
</dbReference>
<dbReference type="Proteomes" id="UP000324897">
    <property type="component" value="Chromosome 7"/>
</dbReference>
<feature type="transmembrane region" description="Helical" evidence="7">
    <location>
        <begin position="391"/>
        <end position="416"/>
    </location>
</feature>
<dbReference type="GO" id="GO:0046872">
    <property type="term" value="F:metal ion binding"/>
    <property type="evidence" value="ECO:0007669"/>
    <property type="project" value="UniProtKB-KW"/>
</dbReference>
<evidence type="ECO:0000313" key="10">
    <source>
        <dbReference type="Proteomes" id="UP000324897"/>
    </source>
</evidence>
<accession>A0A5J9U1I2</accession>
<feature type="domain" description="Cation-transporting P-type ATPase C-terminal" evidence="8">
    <location>
        <begin position="283"/>
        <end position="445"/>
    </location>
</feature>
<dbReference type="EMBL" id="RWGY01000029">
    <property type="protein sequence ID" value="TVU17563.1"/>
    <property type="molecule type" value="Genomic_DNA"/>
</dbReference>
<dbReference type="Gene3D" id="3.40.1110.10">
    <property type="entry name" value="Calcium-transporting ATPase, cytoplasmic domain N"/>
    <property type="match status" value="1"/>
</dbReference>
<dbReference type="InterPro" id="IPR023299">
    <property type="entry name" value="ATPase_P-typ_cyto_dom_N"/>
</dbReference>
<feature type="transmembrane region" description="Helical" evidence="7">
    <location>
        <begin position="290"/>
        <end position="307"/>
    </location>
</feature>
<dbReference type="InterPro" id="IPR023298">
    <property type="entry name" value="ATPase_P-typ_TM_dom_sf"/>
</dbReference>
<name>A0A5J9U1I2_9POAL</name>
<evidence type="ECO:0000256" key="5">
    <source>
        <dbReference type="ARBA" id="ARBA00022989"/>
    </source>
</evidence>
<evidence type="ECO:0000256" key="3">
    <source>
        <dbReference type="ARBA" id="ARBA00022723"/>
    </source>
</evidence>
<dbReference type="PANTHER" id="PTHR24093">
    <property type="entry name" value="CATION TRANSPORTING ATPASE"/>
    <property type="match status" value="1"/>
</dbReference>
<evidence type="ECO:0000256" key="4">
    <source>
        <dbReference type="ARBA" id="ARBA00022842"/>
    </source>
</evidence>
<comment type="caution">
    <text evidence="9">The sequence shown here is derived from an EMBL/GenBank/DDBJ whole genome shotgun (WGS) entry which is preliminary data.</text>
</comment>
<keyword evidence="10" id="KW-1185">Reference proteome</keyword>
<evidence type="ECO:0000256" key="2">
    <source>
        <dbReference type="ARBA" id="ARBA00022692"/>
    </source>
</evidence>
<dbReference type="InterPro" id="IPR036412">
    <property type="entry name" value="HAD-like_sf"/>
</dbReference>
<dbReference type="SUPFAM" id="SSF56784">
    <property type="entry name" value="HAD-like"/>
    <property type="match status" value="1"/>
</dbReference>
<dbReference type="Pfam" id="PF00689">
    <property type="entry name" value="Cation_ATPase_C"/>
    <property type="match status" value="1"/>
</dbReference>
<dbReference type="GO" id="GO:0005886">
    <property type="term" value="C:plasma membrane"/>
    <property type="evidence" value="ECO:0007669"/>
    <property type="project" value="TreeGrafter"/>
</dbReference>